<dbReference type="RefSeq" id="WP_169625932.1">
    <property type="nucleotide sequence ID" value="NZ_JABBNT010000004.1"/>
</dbReference>
<evidence type="ECO:0000256" key="4">
    <source>
        <dbReference type="RuleBase" id="RU363019"/>
    </source>
</evidence>
<dbReference type="InterPro" id="IPR002130">
    <property type="entry name" value="Cyclophilin-type_PPIase_dom"/>
</dbReference>
<organism evidence="6 7">
    <name type="scientific">Pacificispira spongiicola</name>
    <dbReference type="NCBI Taxonomy" id="2729598"/>
    <lineage>
        <taxon>Bacteria</taxon>
        <taxon>Pseudomonadati</taxon>
        <taxon>Pseudomonadota</taxon>
        <taxon>Alphaproteobacteria</taxon>
        <taxon>Rhodospirillales</taxon>
        <taxon>Rhodospirillaceae</taxon>
        <taxon>Pacificispira</taxon>
    </lineage>
</organism>
<keyword evidence="2 4" id="KW-0697">Rotamase</keyword>
<feature type="signal peptide" evidence="4">
    <location>
        <begin position="1"/>
        <end position="33"/>
    </location>
</feature>
<dbReference type="Gene3D" id="2.40.100.10">
    <property type="entry name" value="Cyclophilin-like"/>
    <property type="match status" value="1"/>
</dbReference>
<dbReference type="InterPro" id="IPR029000">
    <property type="entry name" value="Cyclophilin-like_dom_sf"/>
</dbReference>
<comment type="function">
    <text evidence="4">PPIases accelerate the folding of proteins. It catalyzes the cis-trans isomerization of proline imidic peptide bonds in oligopeptides.</text>
</comment>
<feature type="domain" description="PPIase cyclophilin-type" evidence="5">
    <location>
        <begin position="47"/>
        <end position="189"/>
    </location>
</feature>
<gene>
    <name evidence="6" type="ORF">HH303_13700</name>
</gene>
<keyword evidence="3 4" id="KW-0413">Isomerase</keyword>
<evidence type="ECO:0000256" key="1">
    <source>
        <dbReference type="ARBA" id="ARBA00007365"/>
    </source>
</evidence>
<comment type="catalytic activity">
    <reaction evidence="4">
        <text>[protein]-peptidylproline (omega=180) = [protein]-peptidylproline (omega=0)</text>
        <dbReference type="Rhea" id="RHEA:16237"/>
        <dbReference type="Rhea" id="RHEA-COMP:10747"/>
        <dbReference type="Rhea" id="RHEA-COMP:10748"/>
        <dbReference type="ChEBI" id="CHEBI:83833"/>
        <dbReference type="ChEBI" id="CHEBI:83834"/>
        <dbReference type="EC" id="5.2.1.8"/>
    </reaction>
</comment>
<keyword evidence="4" id="KW-0732">Signal</keyword>
<dbReference type="Proteomes" id="UP000539372">
    <property type="component" value="Unassembled WGS sequence"/>
</dbReference>
<dbReference type="PANTHER" id="PTHR45625">
    <property type="entry name" value="PEPTIDYL-PROLYL CIS-TRANS ISOMERASE-RELATED"/>
    <property type="match status" value="1"/>
</dbReference>
<dbReference type="EMBL" id="JABBNT010000004">
    <property type="protein sequence ID" value="NMM45544.1"/>
    <property type="molecule type" value="Genomic_DNA"/>
</dbReference>
<dbReference type="CDD" id="cd00317">
    <property type="entry name" value="cyclophilin"/>
    <property type="match status" value="1"/>
</dbReference>
<dbReference type="AlphaFoldDB" id="A0A7Y0E1I9"/>
<evidence type="ECO:0000256" key="2">
    <source>
        <dbReference type="ARBA" id="ARBA00023110"/>
    </source>
</evidence>
<dbReference type="EC" id="5.2.1.8" evidence="4"/>
<dbReference type="InterPro" id="IPR020892">
    <property type="entry name" value="Cyclophilin-type_PPIase_CS"/>
</dbReference>
<proteinExistence type="inferred from homology"/>
<reference evidence="6 7" key="1">
    <citation type="submission" date="2020-04" db="EMBL/GenBank/DDBJ databases">
        <title>Rhodospirillaceae bacterium KN72 isolated from deep sea.</title>
        <authorList>
            <person name="Zhang D.-C."/>
        </authorList>
    </citation>
    <scope>NUCLEOTIDE SEQUENCE [LARGE SCALE GENOMIC DNA]</scope>
    <source>
        <strain evidence="6 7">KN72</strain>
    </source>
</reference>
<protein>
    <recommendedName>
        <fullName evidence="4">Peptidyl-prolyl cis-trans isomerase</fullName>
        <shortName evidence="4">PPIase</shortName>
        <ecNumber evidence="4">5.2.1.8</ecNumber>
    </recommendedName>
</protein>
<evidence type="ECO:0000256" key="3">
    <source>
        <dbReference type="ARBA" id="ARBA00023235"/>
    </source>
</evidence>
<dbReference type="GO" id="GO:0006457">
    <property type="term" value="P:protein folding"/>
    <property type="evidence" value="ECO:0007669"/>
    <property type="project" value="InterPro"/>
</dbReference>
<dbReference type="GO" id="GO:0003755">
    <property type="term" value="F:peptidyl-prolyl cis-trans isomerase activity"/>
    <property type="evidence" value="ECO:0007669"/>
    <property type="project" value="UniProtKB-UniRule"/>
</dbReference>
<dbReference type="InterPro" id="IPR044666">
    <property type="entry name" value="Cyclophilin_A-like"/>
</dbReference>
<dbReference type="PROSITE" id="PS00170">
    <property type="entry name" value="CSA_PPIASE_1"/>
    <property type="match status" value="1"/>
</dbReference>
<evidence type="ECO:0000259" key="5">
    <source>
        <dbReference type="PROSITE" id="PS50072"/>
    </source>
</evidence>
<feature type="chain" id="PRO_5031598692" description="Peptidyl-prolyl cis-trans isomerase" evidence="4">
    <location>
        <begin position="34"/>
        <end position="191"/>
    </location>
</feature>
<comment type="caution">
    <text evidence="6">The sequence shown here is derived from an EMBL/GenBank/DDBJ whole genome shotgun (WGS) entry which is preliminary data.</text>
</comment>
<comment type="similarity">
    <text evidence="1 4">Belongs to the cyclophilin-type PPIase family.</text>
</comment>
<dbReference type="Pfam" id="PF00160">
    <property type="entry name" value="Pro_isomerase"/>
    <property type="match status" value="1"/>
</dbReference>
<sequence length="191" mass="20530">MPFVPTRASTRALRRIALAVGLTLSASAGPAAAQDLENTLYIDMDFGRITIELRPDLAPNHVERIKMLAREGFYDGVVFHRVIDGFMAQTGDPTGTGMGGSTYPDLDQEFSKEPFVRGTVGMARTSDPNSANSQFFICFDNASFLNGQYTVWGQVVDGMDVVDKIKKGAGQSGSVSDPDAMVKVSVAADIQ</sequence>
<dbReference type="SUPFAM" id="SSF50891">
    <property type="entry name" value="Cyclophilin-like"/>
    <property type="match status" value="1"/>
</dbReference>
<dbReference type="PRINTS" id="PR00153">
    <property type="entry name" value="CSAPPISMRASE"/>
</dbReference>
<evidence type="ECO:0000313" key="6">
    <source>
        <dbReference type="EMBL" id="NMM45544.1"/>
    </source>
</evidence>
<accession>A0A7Y0E1I9</accession>
<keyword evidence="7" id="KW-1185">Reference proteome</keyword>
<evidence type="ECO:0000313" key="7">
    <source>
        <dbReference type="Proteomes" id="UP000539372"/>
    </source>
</evidence>
<dbReference type="PANTHER" id="PTHR45625:SF4">
    <property type="entry name" value="PEPTIDYLPROLYL ISOMERASE DOMAIN AND WD REPEAT-CONTAINING PROTEIN 1"/>
    <property type="match status" value="1"/>
</dbReference>
<dbReference type="PROSITE" id="PS50072">
    <property type="entry name" value="CSA_PPIASE_2"/>
    <property type="match status" value="1"/>
</dbReference>
<name>A0A7Y0E1I9_9PROT</name>